<feature type="signal peptide" evidence="1">
    <location>
        <begin position="1"/>
        <end position="32"/>
    </location>
</feature>
<name>A0A502E8T9_9MYCO</name>
<accession>A0A502E8T9</accession>
<dbReference type="Proteomes" id="UP000320095">
    <property type="component" value="Unassembled WGS sequence"/>
</dbReference>
<comment type="caution">
    <text evidence="2">The sequence shown here is derived from an EMBL/GenBank/DDBJ whole genome shotgun (WGS) entry which is preliminary data.</text>
</comment>
<dbReference type="EMBL" id="RCZG01000007">
    <property type="protein sequence ID" value="TPG32861.1"/>
    <property type="molecule type" value="Genomic_DNA"/>
</dbReference>
<dbReference type="AlphaFoldDB" id="A0A502E8T9"/>
<evidence type="ECO:0000256" key="1">
    <source>
        <dbReference type="SAM" id="SignalP"/>
    </source>
</evidence>
<evidence type="ECO:0000313" key="3">
    <source>
        <dbReference type="Proteomes" id="UP000320095"/>
    </source>
</evidence>
<keyword evidence="1" id="KW-0732">Signal</keyword>
<sequence length="181" mass="19543">MSTHTRFGASRLLAVFGVVATAMMRVVAPAQAEPAAGDPAPNPYPDLRYFAEIDSAPYNLGPLPSPDRPFGKFDPGVWFVTTQGLSCGIWYRGSFGCTGDVIPGASADVHQIGWVTGDARVHYDWTMAVRFPGSRGSLTIPPLNYITMEGTSCGTTFDGSTYCERGPFRMLITTTHTWLNG</sequence>
<organism evidence="2 3">
    <name type="scientific">Mycolicibacterium hodleri</name>
    <dbReference type="NCBI Taxonomy" id="49897"/>
    <lineage>
        <taxon>Bacteria</taxon>
        <taxon>Bacillati</taxon>
        <taxon>Actinomycetota</taxon>
        <taxon>Actinomycetes</taxon>
        <taxon>Mycobacteriales</taxon>
        <taxon>Mycobacteriaceae</taxon>
        <taxon>Mycolicibacterium</taxon>
    </lineage>
</organism>
<protein>
    <recommendedName>
        <fullName evidence="4">Secreted protein</fullName>
    </recommendedName>
</protein>
<dbReference type="OrthoDB" id="4624909at2"/>
<reference evidence="2 3" key="1">
    <citation type="journal article" date="2019" name="Environ. Microbiol.">
        <title>Species interactions and distinct microbial communities in high Arctic permafrost affected cryosols are associated with the CH4 and CO2 gas fluxes.</title>
        <authorList>
            <person name="Altshuler I."/>
            <person name="Hamel J."/>
            <person name="Turney S."/>
            <person name="Magnuson E."/>
            <person name="Levesque R."/>
            <person name="Greer C."/>
            <person name="Whyte L.G."/>
        </authorList>
    </citation>
    <scope>NUCLEOTIDE SEQUENCE [LARGE SCALE GENOMIC DNA]</scope>
    <source>
        <strain evidence="2 3">S5.20</strain>
    </source>
</reference>
<dbReference type="RefSeq" id="WP_140694152.1">
    <property type="nucleotide sequence ID" value="NZ_RCZG01000007.1"/>
</dbReference>
<gene>
    <name evidence="2" type="ORF">EAH80_18995</name>
</gene>
<keyword evidence="3" id="KW-1185">Reference proteome</keyword>
<feature type="chain" id="PRO_5021423478" description="Secreted protein" evidence="1">
    <location>
        <begin position="33"/>
        <end position="181"/>
    </location>
</feature>
<proteinExistence type="predicted"/>
<evidence type="ECO:0000313" key="2">
    <source>
        <dbReference type="EMBL" id="TPG32861.1"/>
    </source>
</evidence>
<evidence type="ECO:0008006" key="4">
    <source>
        <dbReference type="Google" id="ProtNLM"/>
    </source>
</evidence>